<comment type="caution">
    <text evidence="1">The sequence shown here is derived from an EMBL/GenBank/DDBJ whole genome shotgun (WGS) entry which is preliminary data.</text>
</comment>
<dbReference type="SUPFAM" id="SSF55961">
    <property type="entry name" value="Bet v1-like"/>
    <property type="match status" value="1"/>
</dbReference>
<protein>
    <recommendedName>
        <fullName evidence="3">Polyketide cyclase</fullName>
    </recommendedName>
</protein>
<evidence type="ECO:0000313" key="2">
    <source>
        <dbReference type="Proteomes" id="UP000024329"/>
    </source>
</evidence>
<dbReference type="AlphaFoldDB" id="A0A031JP69"/>
<gene>
    <name evidence="1" type="ORF">BV97_04499</name>
</gene>
<dbReference type="EMBL" id="JFYZ01000035">
    <property type="protein sequence ID" value="EZP76616.1"/>
    <property type="molecule type" value="Genomic_DNA"/>
</dbReference>
<sequence>MASLEARLIGLTIDRSMKEAYAFASQPENFPEWAEGMSSSLHREGKTWRAETPLGEATIRFSPPNEFGVLDHWVTLPGKPVIYIPLRMIENGTGTQVAFTLFRQPGMSEADFDQDAAMVEKDLAALKHLLESREPPQSGQA</sequence>
<accession>A0A031JP69</accession>
<evidence type="ECO:0008006" key="3">
    <source>
        <dbReference type="Google" id="ProtNLM"/>
    </source>
</evidence>
<dbReference type="eggNOG" id="COG5637">
    <property type="taxonomic scope" value="Bacteria"/>
</dbReference>
<organism evidence="1 2">
    <name type="scientific">Novosphingobium resinovorum</name>
    <dbReference type="NCBI Taxonomy" id="158500"/>
    <lineage>
        <taxon>Bacteria</taxon>
        <taxon>Pseudomonadati</taxon>
        <taxon>Pseudomonadota</taxon>
        <taxon>Alphaproteobacteria</taxon>
        <taxon>Sphingomonadales</taxon>
        <taxon>Sphingomonadaceae</taxon>
        <taxon>Novosphingobium</taxon>
    </lineage>
</organism>
<dbReference type="Gene3D" id="3.30.530.20">
    <property type="match status" value="1"/>
</dbReference>
<dbReference type="Proteomes" id="UP000024329">
    <property type="component" value="Unassembled WGS sequence"/>
</dbReference>
<dbReference type="InterPro" id="IPR023393">
    <property type="entry name" value="START-like_dom_sf"/>
</dbReference>
<evidence type="ECO:0000313" key="1">
    <source>
        <dbReference type="EMBL" id="EZP76616.1"/>
    </source>
</evidence>
<reference evidence="1 2" key="1">
    <citation type="submission" date="2014-03" db="EMBL/GenBank/DDBJ databases">
        <title>Whole genome sequence of Novosphingobium resinovorum KF1.</title>
        <authorList>
            <person name="Gan H.M."/>
            <person name="Gan H.Y."/>
            <person name="Chew T.H."/>
            <person name="Savka M.A."/>
        </authorList>
    </citation>
    <scope>NUCLEOTIDE SEQUENCE [LARGE SCALE GENOMIC DNA]</scope>
    <source>
        <strain evidence="1 2">KF1</strain>
    </source>
</reference>
<name>A0A031JP69_9SPHN</name>
<dbReference type="PATRIC" id="fig|158500.4.peg.4575"/>
<dbReference type="RefSeq" id="WP_008831491.1">
    <property type="nucleotide sequence ID" value="NZ_CP128491.1"/>
</dbReference>
<proteinExistence type="predicted"/>